<feature type="domain" description="F-box" evidence="1">
    <location>
        <begin position="16"/>
        <end position="53"/>
    </location>
</feature>
<keyword evidence="3" id="KW-1185">Reference proteome</keyword>
<dbReference type="SMART" id="SM00256">
    <property type="entry name" value="FBOX"/>
    <property type="match status" value="2"/>
</dbReference>
<dbReference type="Gene3D" id="1.20.1280.50">
    <property type="match status" value="1"/>
</dbReference>
<reference evidence="2 3" key="1">
    <citation type="submission" date="2024-08" db="EMBL/GenBank/DDBJ databases">
        <authorList>
            <person name="Cucini C."/>
            <person name="Frati F."/>
        </authorList>
    </citation>
    <scope>NUCLEOTIDE SEQUENCE [LARGE SCALE GENOMIC DNA]</scope>
</reference>
<evidence type="ECO:0000259" key="1">
    <source>
        <dbReference type="SMART" id="SM00256"/>
    </source>
</evidence>
<dbReference type="InterPro" id="IPR036047">
    <property type="entry name" value="F-box-like_dom_sf"/>
</dbReference>
<evidence type="ECO:0000313" key="3">
    <source>
        <dbReference type="Proteomes" id="UP001642540"/>
    </source>
</evidence>
<evidence type="ECO:0000313" key="2">
    <source>
        <dbReference type="EMBL" id="CAL8140246.1"/>
    </source>
</evidence>
<dbReference type="EMBL" id="CAXLJM020000135">
    <property type="protein sequence ID" value="CAL8140246.1"/>
    <property type="molecule type" value="Genomic_DNA"/>
</dbReference>
<dbReference type="Pfam" id="PF00646">
    <property type="entry name" value="F-box"/>
    <property type="match status" value="1"/>
</dbReference>
<sequence length="505" mass="58710">MNSKMELRSPKTTPILSPELWSHILRFLTPNDLLSVINTCLEWNELLQDRKKTFLFPLILPSIMQHVDVNTSLKFRKISKSAKLAVDKTLQSFYNSDDDNPYDIHYEESSSQQHLRNVVIKLCYRYEYPFSFLGSFLAKVFPDFTEISSSTNLFLLGHIQYTDEVPHECDSRTITMVNILPKFGHHVSSLRCHVRENRSSMSILPFSHFVSNLRKVPNLKRLEMGTIFDFNPLPNRVLRWLPTDAYDFPPLPKLVLLVVYCVFGEREGESAPKFVLEMLKKYSQQLTAFTCRASLFTLPSLNLEMLNTSFPNMKKFHLMATRFSRDSRFQLEISTALNKLSNVSWRLEKLHFEVIGSSHDVLNPGDVLSTINKFHQSLIHLNLGCQLEATDNDDEDNEYEAGNGHSYREMSKLKILITNPRNLKLNLVKRFLQENCHSLKEIHLPSNMGEFMMFREEGRWALEKIRSVEKVVFWNKTYIRDKLTNVKYTICRTDTKTSDGVVDST</sequence>
<accession>A0ABP1S0P1</accession>
<dbReference type="Proteomes" id="UP001642540">
    <property type="component" value="Unassembled WGS sequence"/>
</dbReference>
<comment type="caution">
    <text evidence="2">The sequence shown here is derived from an EMBL/GenBank/DDBJ whole genome shotgun (WGS) entry which is preliminary data.</text>
</comment>
<dbReference type="CDD" id="cd09917">
    <property type="entry name" value="F-box_SF"/>
    <property type="match status" value="1"/>
</dbReference>
<organism evidence="2 3">
    <name type="scientific">Orchesella dallaii</name>
    <dbReference type="NCBI Taxonomy" id="48710"/>
    <lineage>
        <taxon>Eukaryota</taxon>
        <taxon>Metazoa</taxon>
        <taxon>Ecdysozoa</taxon>
        <taxon>Arthropoda</taxon>
        <taxon>Hexapoda</taxon>
        <taxon>Collembola</taxon>
        <taxon>Entomobryomorpha</taxon>
        <taxon>Entomobryoidea</taxon>
        <taxon>Orchesellidae</taxon>
        <taxon>Orchesellinae</taxon>
        <taxon>Orchesella</taxon>
    </lineage>
</organism>
<name>A0ABP1S0P1_9HEXA</name>
<protein>
    <recommendedName>
        <fullName evidence="1">F-box domain-containing protein</fullName>
    </recommendedName>
</protein>
<gene>
    <name evidence="2" type="ORF">ODALV1_LOCUS28207</name>
</gene>
<dbReference type="InterPro" id="IPR001810">
    <property type="entry name" value="F-box_dom"/>
</dbReference>
<proteinExistence type="predicted"/>
<feature type="domain" description="F-box" evidence="1">
    <location>
        <begin position="55"/>
        <end position="96"/>
    </location>
</feature>
<dbReference type="SUPFAM" id="SSF81383">
    <property type="entry name" value="F-box domain"/>
    <property type="match status" value="1"/>
</dbReference>